<proteinExistence type="predicted"/>
<keyword evidence="4" id="KW-0812">Transmembrane</keyword>
<evidence type="ECO:0000256" key="3">
    <source>
        <dbReference type="ARBA" id="ARBA00023014"/>
    </source>
</evidence>
<keyword evidence="4" id="KW-1133">Transmembrane helix</keyword>
<evidence type="ECO:0000256" key="1">
    <source>
        <dbReference type="ARBA" id="ARBA00022723"/>
    </source>
</evidence>
<dbReference type="EMBL" id="JABXWD010000033">
    <property type="protein sequence ID" value="MBV6340574.1"/>
    <property type="molecule type" value="Genomic_DNA"/>
</dbReference>
<keyword evidence="2" id="KW-0408">Iron</keyword>
<keyword evidence="1" id="KW-0479">Metal-binding</keyword>
<evidence type="ECO:0000313" key="7">
    <source>
        <dbReference type="Proteomes" id="UP001196980"/>
    </source>
</evidence>
<name>A0ABS6RVB5_9BACT</name>
<dbReference type="Proteomes" id="UP001196980">
    <property type="component" value="Unassembled WGS sequence"/>
</dbReference>
<keyword evidence="4" id="KW-0472">Membrane</keyword>
<dbReference type="InterPro" id="IPR006311">
    <property type="entry name" value="TAT_signal"/>
</dbReference>
<reference evidence="6 7" key="1">
    <citation type="journal article" date="2020" name="J Geophys Res Biogeosci">
        <title>Magnetotaxis as an Adaptation to Enable Bacterial Shuttling of Microbial Sulfur and Sulfur Cycling Across Aquatic Oxic#Anoxic Interfaces.</title>
        <authorList>
            <person name="Li J."/>
            <person name="Liu P."/>
            <person name="Wang J."/>
            <person name="Roberts A.P."/>
            <person name="Pan Y."/>
        </authorList>
    </citation>
    <scope>NUCLEOTIDE SEQUENCE [LARGE SCALE GENOMIC DNA]</scope>
    <source>
        <strain evidence="6 7">MYR-1_YQ</strain>
    </source>
</reference>
<feature type="domain" description="4Fe-4S Mo/W bis-MGD-type" evidence="5">
    <location>
        <begin position="66"/>
        <end position="135"/>
    </location>
</feature>
<dbReference type="PROSITE" id="PS51318">
    <property type="entry name" value="TAT"/>
    <property type="match status" value="1"/>
</dbReference>
<organism evidence="6 7">
    <name type="scientific">Candidatus Magnetobacterium casense</name>
    <dbReference type="NCBI Taxonomy" id="1455061"/>
    <lineage>
        <taxon>Bacteria</taxon>
        <taxon>Pseudomonadati</taxon>
        <taxon>Nitrospirota</taxon>
        <taxon>Thermodesulfovibrionia</taxon>
        <taxon>Thermodesulfovibrionales</taxon>
        <taxon>Candidatus Magnetobacteriaceae</taxon>
        <taxon>Candidatus Magnetobacterium</taxon>
    </lineage>
</organism>
<sequence>MNDDKNEKKGHEITRRQFLTFAGGGLMLAGLNVNVLGMLESNASNPLEQYPNRDWEKIFRNIYQEDSNFHFLCAPNDTHNCLLKAHVKNGVVTRISPSYKYGEATDLYGNKASHRWDPRICQKGIGLVRRLYGDRRVKTAMIRKGFKDWVDKGFPRDKETGKPPVEYMRRGDDKWQKISWDEVYDITAKALRNIAEAYSGEQGTKYLTKQGYDPAVVDAVHGAGVQTFKLRGGMALLGATRIFGYYRFANMLALLDVKVRNVKPEDAVGARGWDSYTWHTDLPPGHPMVTGAQTNEFELFAVERAKLILVWGLNWITTKMPDAHWMTEARLKGSKVVVITVEYPATACRADEVIVIRPGTDPAFTLGLAQVIIKENLYDVNNVKKNTDLPFLVRLDNLKLLRPEDVIAGYKRKNATRKTNVMGKDVKPPMVKEQGDQYIAEALFNEWQDFVVWDVKKNAPVPISRDDFGDQMPADPKLEGVFDITTVDGKKIQVRPVFDLMKEYVNENYTPEQVETITWAPKDAVISLARQIANNKEQTLFTTGMGTNQFFNNDLKDRAIFFVSALTRNLGYPGGNVGSYAGNFRGALIGGMATYVMENPFDQELDPAKKSKIKKFLKYESAHYFNYGDRTLRVGGHLFAGKTHMNTPSKVMMINNSNSLIGNAKGHYDVVLNTLRGFEMITVAEYWWTASCEYADIVYGCDSPVEFKKYDFTASCTNPFLQVYPRTPLPRIFDTKPDVDILAGIAIALGKQLNEKRFADHWKFVTEDKMEVYSQRIINASANLTGNTIQKLEEDAKNGKPALMNCRTYPRISSYEQVHEGKPYYTKSGRLEFYRHENEWIEHGENMIVYREPIDATFYEPNVIVGKKHTAIRPKKPEDWGFSTNDLSTDTRQVRNIQKTIEELMQTKHPLMKKGYKFILHTPKYRHGAHTTPSDTDLVAVWFGPFADMYRRDKRNPFVTEMYVDINPLDAKEIGVNDGDYVYIDADPEDRPYRGAKKTDEYYKVARLLCRARFYPGTPRGVTRMWHNVYPASIGSVKGHETRPDGLAKSPETNYQAMFRYGSHQSTTRAWLRPTLLTDSLVHKEMFGQTIGKGFEPDIHCADGAPREGFVTILKAEDGGIDGKGPWRPVKSGIRPTMENESMLAFINGKFIATKK</sequence>
<dbReference type="PROSITE" id="PS51669">
    <property type="entry name" value="4FE4S_MOW_BIS_MGD"/>
    <property type="match status" value="1"/>
</dbReference>
<comment type="caution">
    <text evidence="6">The sequence shown here is derived from an EMBL/GenBank/DDBJ whole genome shotgun (WGS) entry which is preliminary data.</text>
</comment>
<evidence type="ECO:0000256" key="2">
    <source>
        <dbReference type="ARBA" id="ARBA00023004"/>
    </source>
</evidence>
<dbReference type="PANTHER" id="PTHR43742">
    <property type="entry name" value="TRIMETHYLAMINE-N-OXIDE REDUCTASE"/>
    <property type="match status" value="1"/>
</dbReference>
<dbReference type="PANTHER" id="PTHR43742:SF6">
    <property type="entry name" value="OXIDOREDUCTASE YYAE-RELATED"/>
    <property type="match status" value="1"/>
</dbReference>
<keyword evidence="7" id="KW-1185">Reference proteome</keyword>
<accession>A0ABS6RVB5</accession>
<dbReference type="InterPro" id="IPR050612">
    <property type="entry name" value="Prok_Mopterin_Oxidored"/>
</dbReference>
<keyword evidence="3" id="KW-0411">Iron-sulfur</keyword>
<gene>
    <name evidence="6" type="ORF">HWQ67_03140</name>
</gene>
<dbReference type="InterPro" id="IPR006656">
    <property type="entry name" value="Mopterin_OxRdtase"/>
</dbReference>
<dbReference type="RefSeq" id="WP_218251195.1">
    <property type="nucleotide sequence ID" value="NZ_JABXWD010000033.1"/>
</dbReference>
<dbReference type="Pfam" id="PF00384">
    <property type="entry name" value="Molybdopterin"/>
    <property type="match status" value="1"/>
</dbReference>
<protein>
    <submittedName>
        <fullName evidence="6">Molybdopterin-dependent oxidoreductase</fullName>
    </submittedName>
</protein>
<evidence type="ECO:0000256" key="4">
    <source>
        <dbReference type="SAM" id="Phobius"/>
    </source>
</evidence>
<feature type="transmembrane region" description="Helical" evidence="4">
    <location>
        <begin position="18"/>
        <end position="39"/>
    </location>
</feature>
<evidence type="ECO:0000259" key="5">
    <source>
        <dbReference type="PROSITE" id="PS51669"/>
    </source>
</evidence>
<evidence type="ECO:0000313" key="6">
    <source>
        <dbReference type="EMBL" id="MBV6340574.1"/>
    </source>
</evidence>
<dbReference type="InterPro" id="IPR006963">
    <property type="entry name" value="Mopterin_OxRdtase_4Fe-4S_dom"/>
</dbReference>